<keyword evidence="3" id="KW-1185">Reference proteome</keyword>
<gene>
    <name evidence="2" type="ORF">I5677_05045</name>
</gene>
<proteinExistence type="predicted"/>
<dbReference type="InterPro" id="IPR041854">
    <property type="entry name" value="BFD-like_2Fe2S-bd_dom_sf"/>
</dbReference>
<accession>A0A8J7H1J1</accession>
<dbReference type="AlphaFoldDB" id="A0A8J7H1J1"/>
<reference evidence="2" key="1">
    <citation type="submission" date="2020-12" db="EMBL/GenBank/DDBJ databases">
        <title>M. sibirica DSM 26468T genome.</title>
        <authorList>
            <person name="Thieme N."/>
            <person name="Rettenmaier R."/>
            <person name="Zverlov V."/>
            <person name="Liebl W."/>
        </authorList>
    </citation>
    <scope>NUCLEOTIDE SEQUENCE</scope>
    <source>
        <strain evidence="2">DSM 26468</strain>
    </source>
</reference>
<dbReference type="Pfam" id="PF04324">
    <property type="entry name" value="Fer2_BFD"/>
    <property type="match status" value="1"/>
</dbReference>
<dbReference type="Gene3D" id="1.10.10.1100">
    <property type="entry name" value="BFD-like [2Fe-2S]-binding domain"/>
    <property type="match status" value="1"/>
</dbReference>
<evidence type="ECO:0000259" key="1">
    <source>
        <dbReference type="Pfam" id="PF04324"/>
    </source>
</evidence>
<name>A0A8J7H1J1_9FIRM</name>
<sequence>MDNENLNYEILDKLTKVCICKGIPRSTIKKVIKDGANTLQEFQKATGAESGALG</sequence>
<dbReference type="RefSeq" id="WP_197660477.1">
    <property type="nucleotide sequence ID" value="NZ_JAEAGR010000003.1"/>
</dbReference>
<dbReference type="EMBL" id="JAEAGR010000003">
    <property type="protein sequence ID" value="MBH1940262.1"/>
    <property type="molecule type" value="Genomic_DNA"/>
</dbReference>
<comment type="caution">
    <text evidence="2">The sequence shown here is derived from an EMBL/GenBank/DDBJ whole genome shotgun (WGS) entry which is preliminary data.</text>
</comment>
<organism evidence="2 3">
    <name type="scientific">Mobilitalea sibirica</name>
    <dbReference type="NCBI Taxonomy" id="1462919"/>
    <lineage>
        <taxon>Bacteria</taxon>
        <taxon>Bacillati</taxon>
        <taxon>Bacillota</taxon>
        <taxon>Clostridia</taxon>
        <taxon>Lachnospirales</taxon>
        <taxon>Lachnospiraceae</taxon>
        <taxon>Mobilitalea</taxon>
    </lineage>
</organism>
<feature type="domain" description="BFD-like [2Fe-2S]-binding" evidence="1">
    <location>
        <begin position="17"/>
        <end position="51"/>
    </location>
</feature>
<evidence type="ECO:0000313" key="3">
    <source>
        <dbReference type="Proteomes" id="UP000623269"/>
    </source>
</evidence>
<evidence type="ECO:0000313" key="2">
    <source>
        <dbReference type="EMBL" id="MBH1940262.1"/>
    </source>
</evidence>
<dbReference type="InterPro" id="IPR007419">
    <property type="entry name" value="BFD-like_2Fe2S-bd_dom"/>
</dbReference>
<protein>
    <submittedName>
        <fullName evidence="2">(2Fe-2S)-binding protein</fullName>
    </submittedName>
</protein>
<dbReference type="Proteomes" id="UP000623269">
    <property type="component" value="Unassembled WGS sequence"/>
</dbReference>